<dbReference type="PRINTS" id="PR00813">
    <property type="entry name" value="BCTERIALGSPG"/>
</dbReference>
<gene>
    <name evidence="3" type="ORF">FYJ85_05890</name>
</gene>
<keyword evidence="2" id="KW-0472">Membrane</keyword>
<organism evidence="3 4">
    <name type="scientific">Victivallis lenta</name>
    <dbReference type="NCBI Taxonomy" id="2606640"/>
    <lineage>
        <taxon>Bacteria</taxon>
        <taxon>Pseudomonadati</taxon>
        <taxon>Lentisphaerota</taxon>
        <taxon>Lentisphaeria</taxon>
        <taxon>Victivallales</taxon>
        <taxon>Victivallaceae</taxon>
        <taxon>Victivallis</taxon>
    </lineage>
</organism>
<dbReference type="GO" id="GO:0015627">
    <property type="term" value="C:type II protein secretion system complex"/>
    <property type="evidence" value="ECO:0007669"/>
    <property type="project" value="InterPro"/>
</dbReference>
<keyword evidence="2" id="KW-0812">Transmembrane</keyword>
<dbReference type="GO" id="GO:0015628">
    <property type="term" value="P:protein secretion by the type II secretion system"/>
    <property type="evidence" value="ECO:0007669"/>
    <property type="project" value="InterPro"/>
</dbReference>
<dbReference type="InterPro" id="IPR045584">
    <property type="entry name" value="Pilin-like"/>
</dbReference>
<accession>A0A844FZN6</accession>
<keyword evidence="4" id="KW-1185">Reference proteome</keyword>
<dbReference type="PANTHER" id="PTHR30093:SF2">
    <property type="entry name" value="TYPE II SECRETION SYSTEM PROTEIN H"/>
    <property type="match status" value="1"/>
</dbReference>
<evidence type="ECO:0000313" key="3">
    <source>
        <dbReference type="EMBL" id="MST96576.1"/>
    </source>
</evidence>
<dbReference type="InterPro" id="IPR012902">
    <property type="entry name" value="N_methyl_site"/>
</dbReference>
<dbReference type="AlphaFoldDB" id="A0A844FZN6"/>
<keyword evidence="2" id="KW-1133">Transmembrane helix</keyword>
<protein>
    <submittedName>
        <fullName evidence="3">Type II secretion system protein</fullName>
    </submittedName>
</protein>
<sequence length="228" mass="26170">MKKRFTLIELLVVIAIITILAAMLMPALNKARLAAKMSNCVNNLKQNGLFLHMYAADNKGIYPNSNQEYYPFDGYWNYEYVCYQQNPAAFLRMIKPYTQTWKTLFCPVDRISTRTPVINNWDVLSNSVNMTQQRGISYNYYGTLTPESNLWWARPAPPRIAGKFSNALMSDSALWDSAAGGWAFRHMPYEFNYLMDDGRVVMRIRVGSGMDSASRNNVLVFAQRETLP</sequence>
<comment type="caution">
    <text evidence="3">The sequence shown here is derived from an EMBL/GenBank/DDBJ whole genome shotgun (WGS) entry which is preliminary data.</text>
</comment>
<feature type="transmembrane region" description="Helical" evidence="2">
    <location>
        <begin position="7"/>
        <end position="28"/>
    </location>
</feature>
<dbReference type="InterPro" id="IPR000983">
    <property type="entry name" value="Bac_GSPG_pilin"/>
</dbReference>
<keyword evidence="1" id="KW-0488">Methylation</keyword>
<dbReference type="PANTHER" id="PTHR30093">
    <property type="entry name" value="GENERAL SECRETION PATHWAY PROTEIN G"/>
    <property type="match status" value="1"/>
</dbReference>
<dbReference type="EMBL" id="VUNS01000004">
    <property type="protein sequence ID" value="MST96576.1"/>
    <property type="molecule type" value="Genomic_DNA"/>
</dbReference>
<dbReference type="NCBIfam" id="TIGR02532">
    <property type="entry name" value="IV_pilin_GFxxxE"/>
    <property type="match status" value="1"/>
</dbReference>
<evidence type="ECO:0000256" key="2">
    <source>
        <dbReference type="SAM" id="Phobius"/>
    </source>
</evidence>
<dbReference type="Gene3D" id="3.30.700.10">
    <property type="entry name" value="Glycoprotein, Type 4 Pilin"/>
    <property type="match status" value="1"/>
</dbReference>
<dbReference type="RefSeq" id="WP_106054486.1">
    <property type="nucleotide sequence ID" value="NZ_CALXOB010000038.1"/>
</dbReference>
<name>A0A844FZN6_9BACT</name>
<reference evidence="3 4" key="1">
    <citation type="submission" date="2019-08" db="EMBL/GenBank/DDBJ databases">
        <title>In-depth cultivation of the pig gut microbiome towards novel bacterial diversity and tailored functional studies.</title>
        <authorList>
            <person name="Wylensek D."/>
            <person name="Hitch T.C.A."/>
            <person name="Clavel T."/>
        </authorList>
    </citation>
    <scope>NUCLEOTIDE SEQUENCE [LARGE SCALE GENOMIC DNA]</scope>
    <source>
        <strain evidence="3 4">BBE-744-WT-12</strain>
    </source>
</reference>
<dbReference type="SUPFAM" id="SSF54523">
    <property type="entry name" value="Pili subunits"/>
    <property type="match status" value="1"/>
</dbReference>
<proteinExistence type="predicted"/>
<evidence type="ECO:0000313" key="4">
    <source>
        <dbReference type="Proteomes" id="UP000435649"/>
    </source>
</evidence>
<evidence type="ECO:0000256" key="1">
    <source>
        <dbReference type="ARBA" id="ARBA00022481"/>
    </source>
</evidence>
<dbReference type="Proteomes" id="UP000435649">
    <property type="component" value="Unassembled WGS sequence"/>
</dbReference>